<evidence type="ECO:0000256" key="6">
    <source>
        <dbReference type="ARBA" id="ARBA00022554"/>
    </source>
</evidence>
<sequence>MKLLLLQQEVEQLKEEVGKQLDGGFAGKGQLGKQLQKLDVYNEKHRLVKLRQRVHLVKNKLDSKRDRHAQLEQHLKDRKRSQLDGNAQGIEEVVAEETLGMRMLSQVLQRNQSVLFAELCQWFRIEKCDEESSSNLSAYTIWEMPIANLKYTNEMEPEKLILSMQYVQQYISFSLNIWLFEGTSDVPITNDQSIIQNYSQLIYNTLRLLRARNLVSESVSIRDILIRYDLDGMLYHFSRNIFLSSLDDASNAYPPTLQNIKLLVTSMIPSI</sequence>
<dbReference type="GO" id="GO:0016236">
    <property type="term" value="P:macroautophagy"/>
    <property type="evidence" value="ECO:0007669"/>
    <property type="project" value="InterPro"/>
</dbReference>
<keyword evidence="10" id="KW-0472">Membrane</keyword>
<keyword evidence="7" id="KW-0653">Protein transport</keyword>
<evidence type="ECO:0000256" key="9">
    <source>
        <dbReference type="ARBA" id="ARBA00023054"/>
    </source>
</evidence>
<keyword evidence="12" id="KW-1185">Reference proteome</keyword>
<evidence type="ECO:0000256" key="2">
    <source>
        <dbReference type="ARBA" id="ARBA00004623"/>
    </source>
</evidence>
<evidence type="ECO:0000256" key="4">
    <source>
        <dbReference type="ARBA" id="ARBA00013807"/>
    </source>
</evidence>
<comment type="similarity">
    <text evidence="3">Belongs to the ATG14 family.</text>
</comment>
<organism evidence="11 12">
    <name type="scientific">Kluyveromyces dobzhanskii CBS 2104</name>
    <dbReference type="NCBI Taxonomy" id="1427455"/>
    <lineage>
        <taxon>Eukaryota</taxon>
        <taxon>Fungi</taxon>
        <taxon>Dikarya</taxon>
        <taxon>Ascomycota</taxon>
        <taxon>Saccharomycotina</taxon>
        <taxon>Saccharomycetes</taxon>
        <taxon>Saccharomycetales</taxon>
        <taxon>Saccharomycetaceae</taxon>
        <taxon>Kluyveromyces</taxon>
    </lineage>
</organism>
<proteinExistence type="inferred from homology"/>
<dbReference type="GO" id="GO:0015031">
    <property type="term" value="P:protein transport"/>
    <property type="evidence" value="ECO:0007669"/>
    <property type="project" value="UniProtKB-KW"/>
</dbReference>
<reference evidence="11 12" key="1">
    <citation type="submission" date="2014-03" db="EMBL/GenBank/DDBJ databases">
        <title>The genome of Kluyveromyces dobzhanskii.</title>
        <authorList>
            <person name="Nystedt B."/>
            <person name="Astrom S."/>
        </authorList>
    </citation>
    <scope>NUCLEOTIDE SEQUENCE [LARGE SCALE GENOMIC DNA]</scope>
    <source>
        <strain evidence="11 12">CBS 2104</strain>
    </source>
</reference>
<dbReference type="Proteomes" id="UP000031516">
    <property type="component" value="Unassembled WGS sequence"/>
</dbReference>
<keyword evidence="8" id="KW-0072">Autophagy</keyword>
<evidence type="ECO:0000313" key="12">
    <source>
        <dbReference type="Proteomes" id="UP000031516"/>
    </source>
</evidence>
<evidence type="ECO:0000256" key="7">
    <source>
        <dbReference type="ARBA" id="ARBA00022927"/>
    </source>
</evidence>
<name>A0A0A8L487_9SACH</name>
<dbReference type="PRINTS" id="PR02030">
    <property type="entry name" value="AUTOPHGYRP14"/>
</dbReference>
<keyword evidence="6" id="KW-0926">Vacuole</keyword>
<protein>
    <recommendedName>
        <fullName evidence="4">Autophagy-related protein 14</fullName>
    </recommendedName>
</protein>
<dbReference type="GO" id="GO:0034045">
    <property type="term" value="C:phagophore assembly site membrane"/>
    <property type="evidence" value="ECO:0007669"/>
    <property type="project" value="UniProtKB-SubCell"/>
</dbReference>
<accession>A0A0A8L487</accession>
<dbReference type="InterPro" id="IPR023261">
    <property type="entry name" value="Autophagy-related_protein_14"/>
</dbReference>
<dbReference type="AlphaFoldDB" id="A0A0A8L487"/>
<evidence type="ECO:0000256" key="3">
    <source>
        <dbReference type="ARBA" id="ARBA00009574"/>
    </source>
</evidence>
<gene>
    <name evidence="11" type="ORF">KLDO_g1974</name>
</gene>
<evidence type="ECO:0000256" key="1">
    <source>
        <dbReference type="ARBA" id="ARBA00004148"/>
    </source>
</evidence>
<evidence type="ECO:0000256" key="8">
    <source>
        <dbReference type="ARBA" id="ARBA00023006"/>
    </source>
</evidence>
<evidence type="ECO:0000313" key="11">
    <source>
        <dbReference type="EMBL" id="CDO93682.1"/>
    </source>
</evidence>
<keyword evidence="5" id="KW-0813">Transport</keyword>
<keyword evidence="9" id="KW-0175">Coiled coil</keyword>
<dbReference type="GO" id="GO:0005774">
    <property type="term" value="C:vacuolar membrane"/>
    <property type="evidence" value="ECO:0007669"/>
    <property type="project" value="UniProtKB-SubCell"/>
</dbReference>
<dbReference type="EMBL" id="CCBQ010000027">
    <property type="protein sequence ID" value="CDO93682.1"/>
    <property type="molecule type" value="Genomic_DNA"/>
</dbReference>
<evidence type="ECO:0000256" key="10">
    <source>
        <dbReference type="ARBA" id="ARBA00023136"/>
    </source>
</evidence>
<comment type="subcellular location">
    <subcellularLocation>
        <location evidence="2">Preautophagosomal structure membrane</location>
        <topology evidence="2">Peripheral membrane protein</topology>
    </subcellularLocation>
    <subcellularLocation>
        <location evidence="1">Vacuole membrane</location>
        <topology evidence="1">Peripheral membrane protein</topology>
    </subcellularLocation>
</comment>
<evidence type="ECO:0000256" key="5">
    <source>
        <dbReference type="ARBA" id="ARBA00022448"/>
    </source>
</evidence>
<comment type="caution">
    <text evidence="11">The sequence shown here is derived from an EMBL/GenBank/DDBJ whole genome shotgun (WGS) entry which is preliminary data.</text>
</comment>
<dbReference type="OrthoDB" id="4068791at2759"/>